<evidence type="ECO:0000256" key="1">
    <source>
        <dbReference type="SAM" id="MobiDB-lite"/>
    </source>
</evidence>
<proteinExistence type="predicted"/>
<dbReference type="AlphaFoldDB" id="A0A9P7HE96"/>
<gene>
    <name evidence="2" type="ORF">H9Q72_012665</name>
</gene>
<sequence>MKSPADGLVSHTFILHSLVKHPRHMDGIPIRYSPDRSNDMPEPGELERVGKMDSLVGESVGLVGTRGTGGEVGEEGRVVL</sequence>
<comment type="caution">
    <text evidence="2">The sequence shown here is derived from an EMBL/GenBank/DDBJ whole genome shotgun (WGS) entry which is preliminary data.</text>
</comment>
<protein>
    <submittedName>
        <fullName evidence="2">Uncharacterized protein</fullName>
    </submittedName>
</protein>
<keyword evidence="3" id="KW-1185">Reference proteome</keyword>
<accession>A0A9P7HE96</accession>
<dbReference type="Proteomes" id="UP000750502">
    <property type="component" value="Unassembled WGS sequence"/>
</dbReference>
<organism evidence="2 3">
    <name type="scientific">Fusarium xylarioides</name>
    <dbReference type="NCBI Taxonomy" id="221167"/>
    <lineage>
        <taxon>Eukaryota</taxon>
        <taxon>Fungi</taxon>
        <taxon>Dikarya</taxon>
        <taxon>Ascomycota</taxon>
        <taxon>Pezizomycotina</taxon>
        <taxon>Sordariomycetes</taxon>
        <taxon>Hypocreomycetidae</taxon>
        <taxon>Hypocreales</taxon>
        <taxon>Nectriaceae</taxon>
        <taxon>Fusarium</taxon>
        <taxon>Fusarium fujikuroi species complex</taxon>
    </lineage>
</organism>
<feature type="region of interest" description="Disordered" evidence="1">
    <location>
        <begin position="61"/>
        <end position="80"/>
    </location>
</feature>
<dbReference type="OrthoDB" id="10437427at2759"/>
<evidence type="ECO:0000313" key="3">
    <source>
        <dbReference type="Proteomes" id="UP000750502"/>
    </source>
</evidence>
<evidence type="ECO:0000313" key="2">
    <source>
        <dbReference type="EMBL" id="KAG5759206.1"/>
    </source>
</evidence>
<reference evidence="2" key="1">
    <citation type="journal article" date="2020" name="bioRxiv">
        <title>Historical genomics reveals the evolutionary mechanisms behind multiple outbreaks of the host-specific coffee wilt pathogen Fusarium xylarioides.</title>
        <authorList>
            <person name="Peck D."/>
            <person name="Nowell R.W."/>
            <person name="Flood J."/>
            <person name="Ryan M.J."/>
            <person name="Barraclough T.G."/>
        </authorList>
    </citation>
    <scope>NUCLEOTIDE SEQUENCE</scope>
    <source>
        <strain evidence="2">IMI 127659i</strain>
    </source>
</reference>
<reference evidence="2" key="2">
    <citation type="submission" date="2020-10" db="EMBL/GenBank/DDBJ databases">
        <authorList>
            <person name="Peck L.D."/>
            <person name="Nowell R.W."/>
            <person name="Flood J."/>
            <person name="Ryan M.J."/>
            <person name="Barraclough T.G."/>
        </authorList>
    </citation>
    <scope>NUCLEOTIDE SEQUENCE</scope>
    <source>
        <strain evidence="2">IMI 127659i</strain>
    </source>
</reference>
<name>A0A9P7HE96_9HYPO</name>
<dbReference type="EMBL" id="JADFTT010000695">
    <property type="protein sequence ID" value="KAG5759206.1"/>
    <property type="molecule type" value="Genomic_DNA"/>
</dbReference>